<keyword evidence="1" id="KW-0540">Nuclease</keyword>
<protein>
    <submittedName>
        <fullName evidence="1">HNH endonuclease</fullName>
    </submittedName>
</protein>
<dbReference type="RefSeq" id="WP_073085907.1">
    <property type="nucleotide sequence ID" value="NZ_FRBL01000009.1"/>
</dbReference>
<dbReference type="Gene3D" id="1.10.30.50">
    <property type="match status" value="1"/>
</dbReference>
<dbReference type="STRING" id="1419482.SAMN05444266_109328"/>
<dbReference type="Proteomes" id="UP000184420">
    <property type="component" value="Unassembled WGS sequence"/>
</dbReference>
<dbReference type="EMBL" id="FRBL01000009">
    <property type="protein sequence ID" value="SHM64749.1"/>
    <property type="molecule type" value="Genomic_DNA"/>
</dbReference>
<evidence type="ECO:0000313" key="1">
    <source>
        <dbReference type="EMBL" id="SHM64749.1"/>
    </source>
</evidence>
<evidence type="ECO:0000313" key="2">
    <source>
        <dbReference type="Proteomes" id="UP000184420"/>
    </source>
</evidence>
<reference evidence="1 2" key="1">
    <citation type="submission" date="2016-11" db="EMBL/GenBank/DDBJ databases">
        <authorList>
            <person name="Jaros S."/>
            <person name="Januszkiewicz K."/>
            <person name="Wedrychowicz H."/>
        </authorList>
    </citation>
    <scope>NUCLEOTIDE SEQUENCE [LARGE SCALE GENOMIC DNA]</scope>
    <source>
        <strain evidence="1 2">DSM 27406</strain>
    </source>
</reference>
<keyword evidence="1" id="KW-0255">Endonuclease</keyword>
<dbReference type="AlphaFoldDB" id="A0A1M7KHA8"/>
<name>A0A1M7KHA8_9BACT</name>
<keyword evidence="2" id="KW-1185">Reference proteome</keyword>
<gene>
    <name evidence="1" type="ORF">SAMN05444266_109328</name>
</gene>
<dbReference type="GO" id="GO:0004519">
    <property type="term" value="F:endonuclease activity"/>
    <property type="evidence" value="ECO:0007669"/>
    <property type="project" value="UniProtKB-KW"/>
</dbReference>
<dbReference type="OrthoDB" id="5918473at2"/>
<sequence length="201" mass="23830">MPLTAEDRLVIQAAIELGGNIWENDLLKDIKRKIKDHCLTTTSYQCCYCRTDFTDEFRMVMDIEHILPKSIFSDFMFDVFNLSVSCKRCNMRIKKERTDFLQDINQVRLSPIDPDQYLISHPNLEDYFQHCEYFSSTHNGKKYIKYVPLTDKGVFTYTYFELERKEIECLSENQGVRIAENEISENIPIDLTNEIRQLLNR</sequence>
<keyword evidence="1" id="KW-0378">Hydrolase</keyword>
<organism evidence="1 2">
    <name type="scientific">Chitinophaga jiangningensis</name>
    <dbReference type="NCBI Taxonomy" id="1419482"/>
    <lineage>
        <taxon>Bacteria</taxon>
        <taxon>Pseudomonadati</taxon>
        <taxon>Bacteroidota</taxon>
        <taxon>Chitinophagia</taxon>
        <taxon>Chitinophagales</taxon>
        <taxon>Chitinophagaceae</taxon>
        <taxon>Chitinophaga</taxon>
    </lineage>
</organism>
<proteinExistence type="predicted"/>
<accession>A0A1M7KHA8</accession>